<dbReference type="CDD" id="cd09212">
    <property type="entry name" value="PUB"/>
    <property type="match status" value="1"/>
</dbReference>
<dbReference type="InterPro" id="IPR018997">
    <property type="entry name" value="PUB_domain"/>
</dbReference>
<feature type="region of interest" description="Disordered" evidence="1">
    <location>
        <begin position="95"/>
        <end position="189"/>
    </location>
</feature>
<dbReference type="InterPro" id="IPR036339">
    <property type="entry name" value="PUB-like_dom_sf"/>
</dbReference>
<gene>
    <name evidence="3" type="ORF">GOCE00092_LOCUS25150</name>
</gene>
<feature type="region of interest" description="Disordered" evidence="1">
    <location>
        <begin position="459"/>
        <end position="495"/>
    </location>
</feature>
<sequence>MAEAAEQATVAAVQEDNEMSLEDLQILGGTEEPSLFYQLMDPNSILRQWILRILVSVALILLYQYMNPSNSPTGGAFGGSGKRVDAPVSRLLGLEEKRNDVDSKDASPEPSAPVKEEEESPNPSAPKEEKAVEEETNVIQQRTVEPEMPRVEAPPDQAAPRRVGRGRRTVTPAAPPVTPAPVTLKARNPDHPGLEQFNYWYNVEASLYRIYSIGELGGDGTEVAPPFIPRSERGHVSVHLIVTNDLLQDVSCYWVNYKGKEELKSVMRGRGGQFRSMTWIGHPFVFRAKETGQLLLHYIPYRVIPTTPQVPTHDENDETLGVHRFSLKRNIHQKFNQVCLIDDPIFPTHIDTVQQAAAFSFQHMSRMNYACANTCLKYLTNILRHPSERKYRKIRTANKKFYAEVWNTAARGLFLAAGFKEEGAFLELGTNDPLPSHRVQDVSSLVFYLEKWKEEEERNLARAPASGQQQPDGADGYGRAGFGHAGGLNPNNVQF</sequence>
<evidence type="ECO:0000313" key="3">
    <source>
        <dbReference type="EMBL" id="CAD9307651.1"/>
    </source>
</evidence>
<dbReference type="InterPro" id="IPR037140">
    <property type="entry name" value="VHL_beta_dom_sf"/>
</dbReference>
<organism evidence="3">
    <name type="scientific">Grammatophora oceanica</name>
    <dbReference type="NCBI Taxonomy" id="210454"/>
    <lineage>
        <taxon>Eukaryota</taxon>
        <taxon>Sar</taxon>
        <taxon>Stramenopiles</taxon>
        <taxon>Ochrophyta</taxon>
        <taxon>Bacillariophyta</taxon>
        <taxon>Fragilariophyceae</taxon>
        <taxon>Fragilariophycidae</taxon>
        <taxon>Rhabdonematales</taxon>
        <taxon>Grammatophoraceae</taxon>
        <taxon>Grammatophora</taxon>
    </lineage>
</organism>
<dbReference type="Gene3D" id="1.20.58.2190">
    <property type="match status" value="1"/>
</dbReference>
<feature type="compositionally biased region" description="Basic and acidic residues" evidence="1">
    <location>
        <begin position="95"/>
        <end position="107"/>
    </location>
</feature>
<dbReference type="InterPro" id="IPR036208">
    <property type="entry name" value="VHL_sf"/>
</dbReference>
<evidence type="ECO:0000256" key="1">
    <source>
        <dbReference type="SAM" id="MobiDB-lite"/>
    </source>
</evidence>
<evidence type="ECO:0000259" key="2">
    <source>
        <dbReference type="Pfam" id="PF09409"/>
    </source>
</evidence>
<dbReference type="SUPFAM" id="SSF49468">
    <property type="entry name" value="VHL"/>
    <property type="match status" value="1"/>
</dbReference>
<dbReference type="Pfam" id="PF09409">
    <property type="entry name" value="PUB"/>
    <property type="match status" value="1"/>
</dbReference>
<name>A0A7S1VQI1_9STRA</name>
<dbReference type="AlphaFoldDB" id="A0A7S1VQI1"/>
<protein>
    <recommendedName>
        <fullName evidence="2">PUB domain-containing protein</fullName>
    </recommendedName>
</protein>
<accession>A0A7S1VQI1</accession>
<dbReference type="EMBL" id="HBGK01047909">
    <property type="protein sequence ID" value="CAD9307651.1"/>
    <property type="molecule type" value="Transcribed_RNA"/>
</dbReference>
<dbReference type="SMART" id="SM00580">
    <property type="entry name" value="PUG"/>
    <property type="match status" value="1"/>
</dbReference>
<feature type="domain" description="PUB" evidence="2">
    <location>
        <begin position="370"/>
        <end position="423"/>
    </location>
</feature>
<proteinExistence type="predicted"/>
<reference evidence="3" key="1">
    <citation type="submission" date="2021-01" db="EMBL/GenBank/DDBJ databases">
        <authorList>
            <person name="Corre E."/>
            <person name="Pelletier E."/>
            <person name="Niang G."/>
            <person name="Scheremetjew M."/>
            <person name="Finn R."/>
            <person name="Kale V."/>
            <person name="Holt S."/>
            <person name="Cochrane G."/>
            <person name="Meng A."/>
            <person name="Brown T."/>
            <person name="Cohen L."/>
        </authorList>
    </citation>
    <scope>NUCLEOTIDE SEQUENCE</scope>
    <source>
        <strain evidence="3">CCMP 410</strain>
    </source>
</reference>
<dbReference type="SUPFAM" id="SSF143503">
    <property type="entry name" value="PUG domain-like"/>
    <property type="match status" value="1"/>
</dbReference>
<dbReference type="Gene3D" id="2.60.40.780">
    <property type="entry name" value="von Hippel-Lindau disease tumour suppressor, beta domain"/>
    <property type="match status" value="1"/>
</dbReference>
<feature type="compositionally biased region" description="Gly residues" evidence="1">
    <location>
        <begin position="475"/>
        <end position="486"/>
    </location>
</feature>